<evidence type="ECO:0000256" key="5">
    <source>
        <dbReference type="SAM" id="MobiDB-lite"/>
    </source>
</evidence>
<comment type="caution">
    <text evidence="7">The sequence shown here is derived from an EMBL/GenBank/DDBJ whole genome shotgun (WGS) entry which is preliminary data.</text>
</comment>
<evidence type="ECO:0000256" key="3">
    <source>
        <dbReference type="ARBA" id="ARBA00022989"/>
    </source>
</evidence>
<feature type="region of interest" description="Disordered" evidence="5">
    <location>
        <begin position="117"/>
        <end position="165"/>
    </location>
</feature>
<sequence length="165" mass="18553">MTETETVNSIAMSFMSAPVFMVMDTHEHTYYMTPGPENLTVITMADYLTSVAEGKEQAKGGSGVLMGIKRVFYDLISLVLSIWQASRWLFLLMFGLPTLIISFICYSLCCMEPLDDIPDEDEEDEEDEKNCPYDAPPPALTSESLPPYDSLENSPVKSKEEKKQE</sequence>
<organism evidence="7 8">
    <name type="scientific">Lymnaea stagnalis</name>
    <name type="common">Great pond snail</name>
    <name type="synonym">Helix stagnalis</name>
    <dbReference type="NCBI Taxonomy" id="6523"/>
    <lineage>
        <taxon>Eukaryota</taxon>
        <taxon>Metazoa</taxon>
        <taxon>Spiralia</taxon>
        <taxon>Lophotrochozoa</taxon>
        <taxon>Mollusca</taxon>
        <taxon>Gastropoda</taxon>
        <taxon>Heterobranchia</taxon>
        <taxon>Euthyneura</taxon>
        <taxon>Panpulmonata</taxon>
        <taxon>Hygrophila</taxon>
        <taxon>Lymnaeoidea</taxon>
        <taxon>Lymnaeidae</taxon>
        <taxon>Lymnaea</taxon>
    </lineage>
</organism>
<evidence type="ECO:0000313" key="8">
    <source>
        <dbReference type="Proteomes" id="UP001497497"/>
    </source>
</evidence>
<evidence type="ECO:0000256" key="2">
    <source>
        <dbReference type="ARBA" id="ARBA00022692"/>
    </source>
</evidence>
<dbReference type="GO" id="GO:0016020">
    <property type="term" value="C:membrane"/>
    <property type="evidence" value="ECO:0007669"/>
    <property type="project" value="UniProtKB-SubCell"/>
</dbReference>
<dbReference type="PANTHER" id="PTHR46426:SF1">
    <property type="entry name" value="PROTEIN DISULFIDE-ISOMERASE TMX3"/>
    <property type="match status" value="1"/>
</dbReference>
<evidence type="ECO:0000256" key="4">
    <source>
        <dbReference type="ARBA" id="ARBA00023136"/>
    </source>
</evidence>
<proteinExistence type="predicted"/>
<dbReference type="Proteomes" id="UP001497497">
    <property type="component" value="Unassembled WGS sequence"/>
</dbReference>
<reference evidence="7 8" key="1">
    <citation type="submission" date="2024-04" db="EMBL/GenBank/DDBJ databases">
        <authorList>
            <consortium name="Genoscope - CEA"/>
            <person name="William W."/>
        </authorList>
    </citation>
    <scope>NUCLEOTIDE SEQUENCE [LARGE SCALE GENOMIC DNA]</scope>
</reference>
<feature type="compositionally biased region" description="Acidic residues" evidence="5">
    <location>
        <begin position="117"/>
        <end position="128"/>
    </location>
</feature>
<protein>
    <submittedName>
        <fullName evidence="7">Uncharacterized protein</fullName>
    </submittedName>
</protein>
<comment type="subcellular location">
    <subcellularLocation>
        <location evidence="1">Membrane</location>
        <topology evidence="1">Single-pass membrane protein</topology>
    </subcellularLocation>
</comment>
<dbReference type="PANTHER" id="PTHR46426">
    <property type="entry name" value="PROTEIN DISULFIDE-ISOMERASE TMX3"/>
    <property type="match status" value="1"/>
</dbReference>
<dbReference type="EMBL" id="CAXITT010001132">
    <property type="protein sequence ID" value="CAL1547990.1"/>
    <property type="molecule type" value="Genomic_DNA"/>
</dbReference>
<keyword evidence="4 6" id="KW-0472">Membrane</keyword>
<dbReference type="AlphaFoldDB" id="A0AAV2INE7"/>
<dbReference type="GO" id="GO:0005783">
    <property type="term" value="C:endoplasmic reticulum"/>
    <property type="evidence" value="ECO:0007669"/>
    <property type="project" value="TreeGrafter"/>
</dbReference>
<feature type="transmembrane region" description="Helical" evidence="6">
    <location>
        <begin position="88"/>
        <end position="109"/>
    </location>
</feature>
<keyword evidence="8" id="KW-1185">Reference proteome</keyword>
<dbReference type="InterPro" id="IPR052250">
    <property type="entry name" value="PDI_TMX3"/>
</dbReference>
<keyword evidence="2 6" id="KW-0812">Transmembrane</keyword>
<evidence type="ECO:0000313" key="7">
    <source>
        <dbReference type="EMBL" id="CAL1547990.1"/>
    </source>
</evidence>
<evidence type="ECO:0000256" key="1">
    <source>
        <dbReference type="ARBA" id="ARBA00004167"/>
    </source>
</evidence>
<keyword evidence="3 6" id="KW-1133">Transmembrane helix</keyword>
<name>A0AAV2INE7_LYMST</name>
<accession>A0AAV2INE7</accession>
<evidence type="ECO:0000256" key="6">
    <source>
        <dbReference type="SAM" id="Phobius"/>
    </source>
</evidence>
<gene>
    <name evidence="7" type="ORF">GSLYS_00021307001</name>
</gene>